<proteinExistence type="predicted"/>
<dbReference type="EMBL" id="BAABME010001484">
    <property type="protein sequence ID" value="GAA0149871.1"/>
    <property type="molecule type" value="Genomic_DNA"/>
</dbReference>
<accession>A0AAV3PGQ7</accession>
<dbReference type="AlphaFoldDB" id="A0AAV3PGQ7"/>
<keyword evidence="2" id="KW-1185">Reference proteome</keyword>
<name>A0AAV3PGQ7_LITER</name>
<evidence type="ECO:0000313" key="2">
    <source>
        <dbReference type="Proteomes" id="UP001454036"/>
    </source>
</evidence>
<dbReference type="PANTHER" id="PTHR34197:SF2">
    <property type="entry name" value="OS04G0591300 PROTEIN"/>
    <property type="match status" value="1"/>
</dbReference>
<organism evidence="1 2">
    <name type="scientific">Lithospermum erythrorhizon</name>
    <name type="common">Purple gromwell</name>
    <name type="synonym">Lithospermum officinale var. erythrorhizon</name>
    <dbReference type="NCBI Taxonomy" id="34254"/>
    <lineage>
        <taxon>Eukaryota</taxon>
        <taxon>Viridiplantae</taxon>
        <taxon>Streptophyta</taxon>
        <taxon>Embryophyta</taxon>
        <taxon>Tracheophyta</taxon>
        <taxon>Spermatophyta</taxon>
        <taxon>Magnoliopsida</taxon>
        <taxon>eudicotyledons</taxon>
        <taxon>Gunneridae</taxon>
        <taxon>Pentapetalae</taxon>
        <taxon>asterids</taxon>
        <taxon>lamiids</taxon>
        <taxon>Boraginales</taxon>
        <taxon>Boraginaceae</taxon>
        <taxon>Boraginoideae</taxon>
        <taxon>Lithospermeae</taxon>
        <taxon>Lithospermum</taxon>
    </lineage>
</organism>
<comment type="caution">
    <text evidence="1">The sequence shown here is derived from an EMBL/GenBank/DDBJ whole genome shotgun (WGS) entry which is preliminary data.</text>
</comment>
<reference evidence="1 2" key="1">
    <citation type="submission" date="2024-01" db="EMBL/GenBank/DDBJ databases">
        <title>The complete chloroplast genome sequence of Lithospermum erythrorhizon: insights into the phylogenetic relationship among Boraginaceae species and the maternal lineages of purple gromwells.</title>
        <authorList>
            <person name="Okada T."/>
            <person name="Watanabe K."/>
        </authorList>
    </citation>
    <scope>NUCLEOTIDE SEQUENCE [LARGE SCALE GENOMIC DNA]</scope>
</reference>
<sequence length="221" mass="25263">MALYIGEEEAWKCRKHPSKRHPNDTGICPTCLRDRLRVLCPHCANIRPCNCSTTATSSSSSTSSFSLFSSSARITVGRVGSLIESEPKFQRSRSLAIPFIRSRFSNNAEKIDSKVFWWKFKSNNKSRKGENKTIHNGYEDSKGHVIKNMDEESCYYNNKIGEFERMIMKSRSMRAPITLEKGGGDVKSSLSKGKSWHFPSPIKVFRQRSKVVQERSPLQRY</sequence>
<evidence type="ECO:0000313" key="1">
    <source>
        <dbReference type="EMBL" id="GAA0149871.1"/>
    </source>
</evidence>
<dbReference type="PANTHER" id="PTHR34197">
    <property type="entry name" value="OS04G0591300 PROTEIN"/>
    <property type="match status" value="1"/>
</dbReference>
<gene>
    <name evidence="1" type="ORF">LIER_08940</name>
</gene>
<dbReference type="Proteomes" id="UP001454036">
    <property type="component" value="Unassembled WGS sequence"/>
</dbReference>
<protein>
    <submittedName>
        <fullName evidence="1">Uncharacterized protein</fullName>
    </submittedName>
</protein>